<reference evidence="3" key="1">
    <citation type="submission" date="2021-01" db="EMBL/GenBank/DDBJ databases">
        <authorList>
            <person name="Kaushik A."/>
        </authorList>
    </citation>
    <scope>NUCLEOTIDE SEQUENCE</scope>
    <source>
        <strain evidence="3">AG6-10EEA</strain>
    </source>
</reference>
<name>A0A8H3H1B2_9AGAM</name>
<dbReference type="Proteomes" id="UP000663853">
    <property type="component" value="Unassembled WGS sequence"/>
</dbReference>
<evidence type="ECO:0000313" key="4">
    <source>
        <dbReference type="Proteomes" id="UP000663853"/>
    </source>
</evidence>
<evidence type="ECO:0000256" key="2">
    <source>
        <dbReference type="SAM" id="Phobius"/>
    </source>
</evidence>
<evidence type="ECO:0000256" key="1">
    <source>
        <dbReference type="SAM" id="MobiDB-lite"/>
    </source>
</evidence>
<feature type="region of interest" description="Disordered" evidence="1">
    <location>
        <begin position="1"/>
        <end position="26"/>
    </location>
</feature>
<accession>A0A8H3H1B2</accession>
<organism evidence="3 4">
    <name type="scientific">Rhizoctonia solani</name>
    <dbReference type="NCBI Taxonomy" id="456999"/>
    <lineage>
        <taxon>Eukaryota</taxon>
        <taxon>Fungi</taxon>
        <taxon>Dikarya</taxon>
        <taxon>Basidiomycota</taxon>
        <taxon>Agaricomycotina</taxon>
        <taxon>Agaricomycetes</taxon>
        <taxon>Cantharellales</taxon>
        <taxon>Ceratobasidiaceae</taxon>
        <taxon>Rhizoctonia</taxon>
    </lineage>
</organism>
<proteinExistence type="predicted"/>
<sequence length="112" mass="12406">MTKTPEAVFYPTYHPPYSPPYQGGISTDVDVKQRDTRISTDGESQQPSMPDITEAHGPWWMPSFKNLISLVLFLICGGAAIGFCLANAHKMSFRLLIAHTTPGGSKPHFKDR</sequence>
<feature type="transmembrane region" description="Helical" evidence="2">
    <location>
        <begin position="67"/>
        <end position="86"/>
    </location>
</feature>
<keyword evidence="2" id="KW-0812">Transmembrane</keyword>
<protein>
    <submittedName>
        <fullName evidence="3">Uncharacterized protein</fullName>
    </submittedName>
</protein>
<keyword evidence="2" id="KW-0472">Membrane</keyword>
<evidence type="ECO:0000313" key="3">
    <source>
        <dbReference type="EMBL" id="CAE6486258.1"/>
    </source>
</evidence>
<comment type="caution">
    <text evidence="3">The sequence shown here is derived from an EMBL/GenBank/DDBJ whole genome shotgun (WGS) entry which is preliminary data.</text>
</comment>
<dbReference type="EMBL" id="CAJMXA010002700">
    <property type="protein sequence ID" value="CAE6486258.1"/>
    <property type="molecule type" value="Genomic_DNA"/>
</dbReference>
<keyword evidence="2" id="KW-1133">Transmembrane helix</keyword>
<gene>
    <name evidence="3" type="ORF">RDB_LOCUS95765</name>
</gene>
<dbReference type="AlphaFoldDB" id="A0A8H3H1B2"/>